<evidence type="ECO:0000313" key="7">
    <source>
        <dbReference type="EMBL" id="KAK3273171.1"/>
    </source>
</evidence>
<dbReference type="Proteomes" id="UP001190700">
    <property type="component" value="Unassembled WGS sequence"/>
</dbReference>
<dbReference type="InterPro" id="IPR035075">
    <property type="entry name" value="PRMT5"/>
</dbReference>
<keyword evidence="2 4" id="KW-0808">Transferase</keyword>
<dbReference type="GO" id="GO:0032259">
    <property type="term" value="P:methylation"/>
    <property type="evidence" value="ECO:0007669"/>
    <property type="project" value="UniProtKB-KW"/>
</dbReference>
<keyword evidence="1 4" id="KW-0489">Methyltransferase</keyword>
<dbReference type="GO" id="GO:0016274">
    <property type="term" value="F:protein-arginine N-methyltransferase activity"/>
    <property type="evidence" value="ECO:0007669"/>
    <property type="project" value="InterPro"/>
</dbReference>
<evidence type="ECO:0000256" key="3">
    <source>
        <dbReference type="ARBA" id="ARBA00022691"/>
    </source>
</evidence>
<dbReference type="InterPro" id="IPR029063">
    <property type="entry name" value="SAM-dependent_MTases_sf"/>
</dbReference>
<name>A0AAE0G949_9CHLO</name>
<reference evidence="7 8" key="1">
    <citation type="journal article" date="2015" name="Genome Biol. Evol.">
        <title>Comparative Genomics of a Bacterivorous Green Alga Reveals Evolutionary Causalities and Consequences of Phago-Mixotrophic Mode of Nutrition.</title>
        <authorList>
            <person name="Burns J.A."/>
            <person name="Paasch A."/>
            <person name="Narechania A."/>
            <person name="Kim E."/>
        </authorList>
    </citation>
    <scope>NUCLEOTIDE SEQUENCE [LARGE SCALE GENOMIC DNA]</scope>
    <source>
        <strain evidence="7 8">PLY_AMNH</strain>
    </source>
</reference>
<dbReference type="EMBL" id="LGRX02008614">
    <property type="protein sequence ID" value="KAK3273171.1"/>
    <property type="molecule type" value="Genomic_DNA"/>
</dbReference>
<dbReference type="GO" id="GO:0005829">
    <property type="term" value="C:cytosol"/>
    <property type="evidence" value="ECO:0007669"/>
    <property type="project" value="TreeGrafter"/>
</dbReference>
<dbReference type="SUPFAM" id="SSF53335">
    <property type="entry name" value="S-adenosyl-L-methionine-dependent methyltransferases"/>
    <property type="match status" value="1"/>
</dbReference>
<keyword evidence="3 4" id="KW-0949">S-adenosyl-L-methionine</keyword>
<dbReference type="AlphaFoldDB" id="A0AAE0G949"/>
<dbReference type="PANTHER" id="PTHR10738">
    <property type="entry name" value="PROTEIN ARGININE N-METHYLTRANSFERASE 5"/>
    <property type="match status" value="1"/>
</dbReference>
<dbReference type="PANTHER" id="PTHR10738:SF0">
    <property type="entry name" value="PROTEIN ARGININE N-METHYLTRANSFERASE 5"/>
    <property type="match status" value="1"/>
</dbReference>
<evidence type="ECO:0000256" key="1">
    <source>
        <dbReference type="ARBA" id="ARBA00022603"/>
    </source>
</evidence>
<keyword evidence="8" id="KW-1185">Reference proteome</keyword>
<evidence type="ECO:0000313" key="8">
    <source>
        <dbReference type="Proteomes" id="UP001190700"/>
    </source>
</evidence>
<evidence type="ECO:0000256" key="4">
    <source>
        <dbReference type="PROSITE-ProRule" id="PRU01015"/>
    </source>
</evidence>
<proteinExistence type="predicted"/>
<accession>A0AAE0G949</accession>
<organism evidence="7 8">
    <name type="scientific">Cymbomonas tetramitiformis</name>
    <dbReference type="NCBI Taxonomy" id="36881"/>
    <lineage>
        <taxon>Eukaryota</taxon>
        <taxon>Viridiplantae</taxon>
        <taxon>Chlorophyta</taxon>
        <taxon>Pyramimonadophyceae</taxon>
        <taxon>Pyramimonadales</taxon>
        <taxon>Pyramimonadaceae</taxon>
        <taxon>Cymbomonas</taxon>
    </lineage>
</organism>
<dbReference type="Gene3D" id="3.40.50.150">
    <property type="entry name" value="Vaccinia Virus protein VP39"/>
    <property type="match status" value="1"/>
</dbReference>
<dbReference type="GO" id="GO:0006355">
    <property type="term" value="P:regulation of DNA-templated transcription"/>
    <property type="evidence" value="ECO:0007669"/>
    <property type="project" value="TreeGrafter"/>
</dbReference>
<feature type="domain" description="PRMT5 oligomerisation" evidence="6">
    <location>
        <begin position="95"/>
        <end position="261"/>
    </location>
</feature>
<feature type="domain" description="PRMT5 arginine-N-methyltransferase" evidence="5">
    <location>
        <begin position="12"/>
        <end position="92"/>
    </location>
</feature>
<dbReference type="Gene3D" id="2.70.160.11">
    <property type="entry name" value="Hnrnp arginine n-methyltransferase1"/>
    <property type="match status" value="1"/>
</dbReference>
<evidence type="ECO:0000259" key="6">
    <source>
        <dbReference type="Pfam" id="PF17286"/>
    </source>
</evidence>
<evidence type="ECO:0000259" key="5">
    <source>
        <dbReference type="Pfam" id="PF05185"/>
    </source>
</evidence>
<dbReference type="GO" id="GO:0005634">
    <property type="term" value="C:nucleus"/>
    <property type="evidence" value="ECO:0007669"/>
    <property type="project" value="TreeGrafter"/>
</dbReference>
<sequence>MQLVELKGVLHNDNVYAVEKNPNALVILQRKMQTPDWRAFVTLVHADMRFWEPEEKADIMVSELLGSFGDNELSPECLDGAQRFLKEDGIMIPCEYTSYLVPITASKLYNDVKNYQDREHFETAYVVKVHNISSLAEPLPVFTFSHPNKAPIIDNTRSIKLNFTAPADSPASTCHGFVGYFDSKLYGDVHMSTYPPTHTPGMFSWFPIYFPLRTPMHIGIGEAVECHFWRCVSSSKVWYEWAVTAPSVSPTHNVNGRSYWVGL</sequence>
<dbReference type="PROSITE" id="PS51678">
    <property type="entry name" value="SAM_MT_PRMT"/>
    <property type="match status" value="1"/>
</dbReference>
<dbReference type="Pfam" id="PF17286">
    <property type="entry name" value="PRMT5_C"/>
    <property type="match status" value="1"/>
</dbReference>
<gene>
    <name evidence="7" type="ORF">CYMTET_18581</name>
</gene>
<dbReference type="InterPro" id="IPR025799">
    <property type="entry name" value="Arg_MeTrfase"/>
</dbReference>
<evidence type="ECO:0000256" key="2">
    <source>
        <dbReference type="ARBA" id="ARBA00022679"/>
    </source>
</evidence>
<dbReference type="FunFam" id="2.70.160.11:FF:000003">
    <property type="entry name" value="Protein arginine N-methyltransferase 5"/>
    <property type="match status" value="1"/>
</dbReference>
<dbReference type="Pfam" id="PF05185">
    <property type="entry name" value="PRMT5"/>
    <property type="match status" value="1"/>
</dbReference>
<dbReference type="InterPro" id="IPR035248">
    <property type="entry name" value="PRMT5_C"/>
</dbReference>
<protein>
    <submittedName>
        <fullName evidence="7">Protein arginine N-methyltransferase 5</fullName>
    </submittedName>
</protein>
<comment type="caution">
    <text evidence="7">The sequence shown here is derived from an EMBL/GenBank/DDBJ whole genome shotgun (WGS) entry which is preliminary data.</text>
</comment>